<dbReference type="CDD" id="cd07563">
    <property type="entry name" value="Peptidase_S41_IRBP"/>
    <property type="match status" value="1"/>
</dbReference>
<sequence>MLTHGVLAAAVAMTLSPGAAAAAPSADGVWRTDGYGTVIAVDHGHLRSYETTAISCLPGFTADRTGEDGTYVTDDGDTVTVRPGRMSFAGSPGVRLLRRIPALPAACGRTPAKDPLTAFDVFWRTFAENYPFFAAKGVDWQQVRHRYRPLVTPATTTSRLAEIFNEMIAPLNDAHTWVSTGGPPVPHLRPGTVLPSPDYDQRVKTYVERRDLHGALTEYAQGRVGYADLPGDLGYLRISGFGGYTEADDYASNAAELTRALDAVFTPRRVGTLRGLVIDVRVNGGGSDSLGLQVASRLTGRPYLAYAKRARNDPRDPARFTAPQPIEVRPHADPYLGPVTILTGGSDFSAGETFVQALMDRTPAPVRIGENTQGVFSDVMERSLPDGLVFGLPNEEFRTRTGRTFDGAGIPPDVRVPVLTDEEFAHDRDSAFDRAVELLRR</sequence>
<dbReference type="EMBL" id="BSTJ01000003">
    <property type="protein sequence ID" value="GLY74357.1"/>
    <property type="molecule type" value="Genomic_DNA"/>
</dbReference>
<evidence type="ECO:0000313" key="3">
    <source>
        <dbReference type="EMBL" id="GLY74357.1"/>
    </source>
</evidence>
<dbReference type="GO" id="GO:0006508">
    <property type="term" value="P:proteolysis"/>
    <property type="evidence" value="ECO:0007669"/>
    <property type="project" value="InterPro"/>
</dbReference>
<evidence type="ECO:0000313" key="4">
    <source>
        <dbReference type="Proteomes" id="UP001165135"/>
    </source>
</evidence>
<feature type="signal peptide" evidence="1">
    <location>
        <begin position="1"/>
        <end position="21"/>
    </location>
</feature>
<gene>
    <name evidence="3" type="ORF">Airi01_026240</name>
</gene>
<dbReference type="SMART" id="SM00245">
    <property type="entry name" value="TSPc"/>
    <property type="match status" value="1"/>
</dbReference>
<proteinExistence type="predicted"/>
<dbReference type="InterPro" id="IPR028204">
    <property type="entry name" value="Tricorn_C1"/>
</dbReference>
<dbReference type="PANTHER" id="PTHR11261:SF3">
    <property type="entry name" value="RETINOL-BINDING PROTEIN 3"/>
    <property type="match status" value="1"/>
</dbReference>
<evidence type="ECO:0000256" key="1">
    <source>
        <dbReference type="SAM" id="SignalP"/>
    </source>
</evidence>
<keyword evidence="1" id="KW-0732">Signal</keyword>
<dbReference type="Pfam" id="PF03572">
    <property type="entry name" value="Peptidase_S41"/>
    <property type="match status" value="1"/>
</dbReference>
<dbReference type="Proteomes" id="UP001165135">
    <property type="component" value="Unassembled WGS sequence"/>
</dbReference>
<dbReference type="PANTHER" id="PTHR11261">
    <property type="entry name" value="INTERPHOTORECEPTOR RETINOID-BINDING PROTEIN"/>
    <property type="match status" value="1"/>
</dbReference>
<feature type="domain" description="Tail specific protease" evidence="2">
    <location>
        <begin position="209"/>
        <end position="417"/>
    </location>
</feature>
<dbReference type="GO" id="GO:0008236">
    <property type="term" value="F:serine-type peptidase activity"/>
    <property type="evidence" value="ECO:0007669"/>
    <property type="project" value="InterPro"/>
</dbReference>
<name>A0A9W6RHX5_9ACTN</name>
<feature type="chain" id="PRO_5040730708" description="Tail specific protease domain-containing protein" evidence="1">
    <location>
        <begin position="22"/>
        <end position="441"/>
    </location>
</feature>
<dbReference type="RefSeq" id="WP_285620151.1">
    <property type="nucleotide sequence ID" value="NZ_BSTJ01000003.1"/>
</dbReference>
<reference evidence="3" key="1">
    <citation type="submission" date="2023-03" db="EMBL/GenBank/DDBJ databases">
        <title>Actinoallomurus iriomotensis NBRC 103681.</title>
        <authorList>
            <person name="Ichikawa N."/>
            <person name="Sato H."/>
            <person name="Tonouchi N."/>
        </authorList>
    </citation>
    <scope>NUCLEOTIDE SEQUENCE</scope>
    <source>
        <strain evidence="3">NBRC 103681</strain>
    </source>
</reference>
<comment type="caution">
    <text evidence="3">The sequence shown here is derived from an EMBL/GenBank/DDBJ whole genome shotgun (WGS) entry which is preliminary data.</text>
</comment>
<dbReference type="Pfam" id="PF14684">
    <property type="entry name" value="Tricorn_C1"/>
    <property type="match status" value="1"/>
</dbReference>
<accession>A0A9W6RHX5</accession>
<dbReference type="Gene3D" id="3.30.750.44">
    <property type="match status" value="1"/>
</dbReference>
<dbReference type="InterPro" id="IPR029045">
    <property type="entry name" value="ClpP/crotonase-like_dom_sf"/>
</dbReference>
<organism evidence="3 4">
    <name type="scientific">Actinoallomurus iriomotensis</name>
    <dbReference type="NCBI Taxonomy" id="478107"/>
    <lineage>
        <taxon>Bacteria</taxon>
        <taxon>Bacillati</taxon>
        <taxon>Actinomycetota</taxon>
        <taxon>Actinomycetes</taxon>
        <taxon>Streptosporangiales</taxon>
        <taxon>Thermomonosporaceae</taxon>
        <taxon>Actinoallomurus</taxon>
    </lineage>
</organism>
<dbReference type="SUPFAM" id="SSF52096">
    <property type="entry name" value="ClpP/crotonase"/>
    <property type="match status" value="1"/>
</dbReference>
<dbReference type="Gene3D" id="3.90.226.10">
    <property type="entry name" value="2-enoyl-CoA Hydratase, Chain A, domain 1"/>
    <property type="match status" value="1"/>
</dbReference>
<dbReference type="AlphaFoldDB" id="A0A9W6RHX5"/>
<evidence type="ECO:0000259" key="2">
    <source>
        <dbReference type="SMART" id="SM00245"/>
    </source>
</evidence>
<dbReference type="InterPro" id="IPR005151">
    <property type="entry name" value="Tail-specific_protease"/>
</dbReference>
<protein>
    <recommendedName>
        <fullName evidence="2">Tail specific protease domain-containing protein</fullName>
    </recommendedName>
</protein>